<dbReference type="InterPro" id="IPR001810">
    <property type="entry name" value="F-box_dom"/>
</dbReference>
<sequence>MTTENLCFQLLKLPVVARNHVLKLFTPVELISLSLTSRHTKSICKTIRGVYQCKKGIETFDVRLNSNRDIRMSFKYFPKCEWVFHFEKEPNRKSLIELGLDRIPSFETLKQWFSRIWYMFRGKHVNDQKTGSMGKSLEGLKFFSWIPVEKTASYGRGAIDPSPFQRHTMTIYSSDNVILPIHKLSLYIADLFNIELTSLALNYTKFNADENRMIMSLFVLSQKNLKLFQLTGITPTDPSKNDVLIQILKNQNTVSTRLLFNPSPKFFFDFNICCQSFKVMDIDYSHWISFKQILEMKTELLYLSRTTLLENDFKVIVQKWRNGWTPYWKIAMIELNEVLNIDSCAEGEDFFQLENQHFVHKDVIRRNWPIELNRFEQPLGTTWGTIIRTGYHILRADGMIASIGVESDRVGWIHIQSPKHARITLSNHLRSYEIIWNQ</sequence>
<protein>
    <recommendedName>
        <fullName evidence="1">F-box domain-containing protein</fullName>
    </recommendedName>
</protein>
<feature type="domain" description="F-box" evidence="1">
    <location>
        <begin position="7"/>
        <end position="54"/>
    </location>
</feature>
<dbReference type="RefSeq" id="XP_003093882.2">
    <property type="nucleotide sequence ID" value="XM_003093834.2"/>
</dbReference>
<evidence type="ECO:0000259" key="1">
    <source>
        <dbReference type="PROSITE" id="PS50181"/>
    </source>
</evidence>
<dbReference type="PANTHER" id="PTHR21503:SF31">
    <property type="entry name" value="F-BOX DOMAIN-CONTAINING PROTEIN"/>
    <property type="match status" value="1"/>
</dbReference>
<dbReference type="PROSITE" id="PS50181">
    <property type="entry name" value="FBOX"/>
    <property type="match status" value="1"/>
</dbReference>
<evidence type="ECO:0000313" key="2">
    <source>
        <dbReference type="EMBL" id="KAF1750801.1"/>
    </source>
</evidence>
<comment type="caution">
    <text evidence="2">The sequence shown here is derived from an EMBL/GenBank/DDBJ whole genome shotgun (WGS) entry which is preliminary data.</text>
</comment>
<dbReference type="Pfam" id="PF00646">
    <property type="entry name" value="F-box"/>
    <property type="match status" value="1"/>
</dbReference>
<evidence type="ECO:0000313" key="3">
    <source>
        <dbReference type="Proteomes" id="UP000483820"/>
    </source>
</evidence>
<dbReference type="GeneID" id="9811358"/>
<dbReference type="Proteomes" id="UP000483820">
    <property type="component" value="Chromosome V"/>
</dbReference>
<reference evidence="2 3" key="1">
    <citation type="submission" date="2019-12" db="EMBL/GenBank/DDBJ databases">
        <title>Chromosome-level assembly of the Caenorhabditis remanei genome.</title>
        <authorList>
            <person name="Teterina A.A."/>
            <person name="Willis J.H."/>
            <person name="Phillips P.C."/>
        </authorList>
    </citation>
    <scope>NUCLEOTIDE SEQUENCE [LARGE SCALE GENOMIC DNA]</scope>
    <source>
        <strain evidence="2 3">PX506</strain>
        <tissue evidence="2">Whole organism</tissue>
    </source>
</reference>
<gene>
    <name evidence="2" type="ORF">GCK72_017352</name>
</gene>
<dbReference type="EMBL" id="WUAV01000005">
    <property type="protein sequence ID" value="KAF1750801.1"/>
    <property type="molecule type" value="Genomic_DNA"/>
</dbReference>
<dbReference type="CTD" id="9811358"/>
<organism evidence="2 3">
    <name type="scientific">Caenorhabditis remanei</name>
    <name type="common">Caenorhabditis vulgaris</name>
    <dbReference type="NCBI Taxonomy" id="31234"/>
    <lineage>
        <taxon>Eukaryota</taxon>
        <taxon>Metazoa</taxon>
        <taxon>Ecdysozoa</taxon>
        <taxon>Nematoda</taxon>
        <taxon>Chromadorea</taxon>
        <taxon>Rhabditida</taxon>
        <taxon>Rhabditina</taxon>
        <taxon>Rhabditomorpha</taxon>
        <taxon>Rhabditoidea</taxon>
        <taxon>Rhabditidae</taxon>
        <taxon>Peloderinae</taxon>
        <taxon>Caenorhabditis</taxon>
    </lineage>
</organism>
<accession>A0A6A5G7U5</accession>
<name>A0A6A5G7U5_CAERE</name>
<dbReference type="KEGG" id="crq:GCK72_017352"/>
<dbReference type="PANTHER" id="PTHR21503">
    <property type="entry name" value="F-BOX-CONTAINING HYPOTHETICAL PROTEIN C.ELEGANS"/>
    <property type="match status" value="1"/>
</dbReference>
<dbReference type="AlphaFoldDB" id="A0A6A5G7U5"/>
<proteinExistence type="predicted"/>